<keyword evidence="3" id="KW-0227">DNA damage</keyword>
<evidence type="ECO:0000256" key="7">
    <source>
        <dbReference type="ARBA" id="ARBA00023242"/>
    </source>
</evidence>
<dbReference type="GO" id="GO:0006284">
    <property type="term" value="P:base-excision repair"/>
    <property type="evidence" value="ECO:0007669"/>
    <property type="project" value="InterPro"/>
</dbReference>
<dbReference type="PANTHER" id="PTHR13235:SF2">
    <property type="entry name" value="SINGLE-STRAND SELECTIVE MONOFUNCTIONAL URACIL DNA GLYCOSYLASE"/>
    <property type="match status" value="1"/>
</dbReference>
<keyword evidence="5" id="KW-0238">DNA-binding</keyword>
<dbReference type="FunFam" id="3.40.470.10:FF:000005">
    <property type="entry name" value="Single-strand selective monofunctional uracil DNA glycosylase"/>
    <property type="match status" value="1"/>
</dbReference>
<evidence type="ECO:0000256" key="5">
    <source>
        <dbReference type="ARBA" id="ARBA00023125"/>
    </source>
</evidence>
<accession>A0A087UR75</accession>
<dbReference type="CDD" id="cd19374">
    <property type="entry name" value="UDG-F3_SMUG1-like"/>
    <property type="match status" value="1"/>
</dbReference>
<evidence type="ECO:0000313" key="9">
    <source>
        <dbReference type="EMBL" id="KFM79864.1"/>
    </source>
</evidence>
<evidence type="ECO:0000313" key="10">
    <source>
        <dbReference type="Proteomes" id="UP000054359"/>
    </source>
</evidence>
<keyword evidence="7" id="KW-0539">Nucleus</keyword>
<sequence>MSISSESIADMLLQLEKLQCSQLSELRYGENVCYIYNPLDYAKEPHECYVRNYCTSTKSVLFLGMNPGPFGMAQNGVPFGDSFYVINWLKIKGNVSKPPKEHPKRLIQGLNCSRSEVSGSRFWSFLEEICVKPDNFFRNCYVHNYCPFSMMTATAKNITPSDLKANIKKGLINICDESLHKVITLLKVNIIVGIGKFAETRAAEVVKSNNIPNVTVVGIMHPSPINPAANKGWKDIAYKQLEKYGILGYLL</sequence>
<evidence type="ECO:0000256" key="1">
    <source>
        <dbReference type="ARBA" id="ARBA00004123"/>
    </source>
</evidence>
<dbReference type="STRING" id="407821.A0A087UR75"/>
<proteinExistence type="inferred from homology"/>
<dbReference type="OMA" id="VANYCPL"/>
<feature type="non-terminal residue" evidence="9">
    <location>
        <position position="251"/>
    </location>
</feature>
<dbReference type="AlphaFoldDB" id="A0A087UR75"/>
<dbReference type="EMBL" id="KK121160">
    <property type="protein sequence ID" value="KFM79864.1"/>
    <property type="molecule type" value="Genomic_DNA"/>
</dbReference>
<reference evidence="9 10" key="1">
    <citation type="submission" date="2013-11" db="EMBL/GenBank/DDBJ databases">
        <title>Genome sequencing of Stegodyphus mimosarum.</title>
        <authorList>
            <person name="Bechsgaard J."/>
        </authorList>
    </citation>
    <scope>NUCLEOTIDE SEQUENCE [LARGE SCALE GENOMIC DNA]</scope>
</reference>
<dbReference type="OrthoDB" id="408702at2759"/>
<evidence type="ECO:0000256" key="2">
    <source>
        <dbReference type="ARBA" id="ARBA00007889"/>
    </source>
</evidence>
<comment type="similarity">
    <text evidence="2">Belongs to the uracil-DNA glycosylase (UDG) superfamily. SMUG1 family.</text>
</comment>
<dbReference type="GO" id="GO:0017065">
    <property type="term" value="F:single-strand selective uracil DNA N-glycosylase activity"/>
    <property type="evidence" value="ECO:0007669"/>
    <property type="project" value="InterPro"/>
</dbReference>
<evidence type="ECO:0000256" key="3">
    <source>
        <dbReference type="ARBA" id="ARBA00022763"/>
    </source>
</evidence>
<gene>
    <name evidence="9" type="ORF">X975_26506</name>
</gene>
<dbReference type="GO" id="GO:0000703">
    <property type="term" value="F:oxidized pyrimidine nucleobase lesion DNA N-glycosylase activity"/>
    <property type="evidence" value="ECO:0007669"/>
    <property type="project" value="TreeGrafter"/>
</dbReference>
<dbReference type="SUPFAM" id="SSF52141">
    <property type="entry name" value="Uracil-DNA glycosylase-like"/>
    <property type="match status" value="1"/>
</dbReference>
<evidence type="ECO:0000259" key="8">
    <source>
        <dbReference type="Pfam" id="PF03167"/>
    </source>
</evidence>
<name>A0A087UR75_STEMI</name>
<evidence type="ECO:0000256" key="4">
    <source>
        <dbReference type="ARBA" id="ARBA00022801"/>
    </source>
</evidence>
<dbReference type="PANTHER" id="PTHR13235">
    <property type="entry name" value="SINGLE-STRAND SELECTIVE MONOFUNCTIONAL URACIL DNA GLYCOSYLASE"/>
    <property type="match status" value="1"/>
</dbReference>
<dbReference type="GO" id="GO:0005634">
    <property type="term" value="C:nucleus"/>
    <property type="evidence" value="ECO:0007669"/>
    <property type="project" value="UniProtKB-SubCell"/>
</dbReference>
<dbReference type="GO" id="GO:0003677">
    <property type="term" value="F:DNA binding"/>
    <property type="evidence" value="ECO:0007669"/>
    <property type="project" value="UniProtKB-KW"/>
</dbReference>
<organism evidence="9 10">
    <name type="scientific">Stegodyphus mimosarum</name>
    <name type="common">African social velvet spider</name>
    <dbReference type="NCBI Taxonomy" id="407821"/>
    <lineage>
        <taxon>Eukaryota</taxon>
        <taxon>Metazoa</taxon>
        <taxon>Ecdysozoa</taxon>
        <taxon>Arthropoda</taxon>
        <taxon>Chelicerata</taxon>
        <taxon>Arachnida</taxon>
        <taxon>Araneae</taxon>
        <taxon>Araneomorphae</taxon>
        <taxon>Entelegynae</taxon>
        <taxon>Eresoidea</taxon>
        <taxon>Eresidae</taxon>
        <taxon>Stegodyphus</taxon>
    </lineage>
</organism>
<dbReference type="InterPro" id="IPR036895">
    <property type="entry name" value="Uracil-DNA_glycosylase-like_sf"/>
</dbReference>
<dbReference type="Pfam" id="PF03167">
    <property type="entry name" value="UDG"/>
    <property type="match status" value="1"/>
</dbReference>
<keyword evidence="6" id="KW-0234">DNA repair</keyword>
<keyword evidence="10" id="KW-1185">Reference proteome</keyword>
<evidence type="ECO:0000256" key="6">
    <source>
        <dbReference type="ARBA" id="ARBA00023204"/>
    </source>
</evidence>
<keyword evidence="4" id="KW-0378">Hydrolase</keyword>
<dbReference type="Proteomes" id="UP000054359">
    <property type="component" value="Unassembled WGS sequence"/>
</dbReference>
<protein>
    <submittedName>
        <fullName evidence="9">Single-strand selective monofunctional uracil DNA glycosylase</fullName>
    </submittedName>
</protein>
<comment type="subcellular location">
    <subcellularLocation>
        <location evidence="1">Nucleus</location>
    </subcellularLocation>
</comment>
<feature type="domain" description="Uracil-DNA glycosylase-like" evidence="8">
    <location>
        <begin position="54"/>
        <end position="235"/>
    </location>
</feature>
<dbReference type="InterPro" id="IPR039134">
    <property type="entry name" value="SMUG1"/>
</dbReference>
<dbReference type="InterPro" id="IPR005122">
    <property type="entry name" value="Uracil-DNA_glycosylase-like"/>
</dbReference>
<dbReference type="Gene3D" id="3.40.470.10">
    <property type="entry name" value="Uracil-DNA glycosylase-like domain"/>
    <property type="match status" value="1"/>
</dbReference>